<dbReference type="GO" id="GO:0004523">
    <property type="term" value="F:RNA-DNA hybrid ribonuclease activity"/>
    <property type="evidence" value="ECO:0007669"/>
    <property type="project" value="InterPro"/>
</dbReference>
<name>A0A6A3AWS2_HIBSY</name>
<dbReference type="InterPro" id="IPR044730">
    <property type="entry name" value="RNase_H-like_dom_plant"/>
</dbReference>
<sequence>MNQIPFPQATVYDFATNKGEWKCSLIHQILLENLPLKVLSTPPPNYDIGCDLQIKRWNHNGMDTPNYSWKQLFDILTYKRKVNSMWRAPESRTLKLNTDGVVAWSLGIDQIHVELDNIEVVKGLDSPLHEPSTIKIIKNYMNRPWSVTLRSFPREANSLADNLAKLGKGRSLGRIVSTHPPTEAVRFLKVDQSELRRGLSH</sequence>
<organism evidence="2 3">
    <name type="scientific">Hibiscus syriacus</name>
    <name type="common">Rose of Sharon</name>
    <dbReference type="NCBI Taxonomy" id="106335"/>
    <lineage>
        <taxon>Eukaryota</taxon>
        <taxon>Viridiplantae</taxon>
        <taxon>Streptophyta</taxon>
        <taxon>Embryophyta</taxon>
        <taxon>Tracheophyta</taxon>
        <taxon>Spermatophyta</taxon>
        <taxon>Magnoliopsida</taxon>
        <taxon>eudicotyledons</taxon>
        <taxon>Gunneridae</taxon>
        <taxon>Pentapetalae</taxon>
        <taxon>rosids</taxon>
        <taxon>malvids</taxon>
        <taxon>Malvales</taxon>
        <taxon>Malvaceae</taxon>
        <taxon>Malvoideae</taxon>
        <taxon>Hibiscus</taxon>
    </lineage>
</organism>
<comment type="caution">
    <text evidence="2">The sequence shown here is derived from an EMBL/GenBank/DDBJ whole genome shotgun (WGS) entry which is preliminary data.</text>
</comment>
<evidence type="ECO:0000259" key="1">
    <source>
        <dbReference type="Pfam" id="PF13456"/>
    </source>
</evidence>
<dbReference type="InterPro" id="IPR002156">
    <property type="entry name" value="RNaseH_domain"/>
</dbReference>
<dbReference type="GO" id="GO:0003676">
    <property type="term" value="F:nucleic acid binding"/>
    <property type="evidence" value="ECO:0007669"/>
    <property type="project" value="InterPro"/>
</dbReference>
<dbReference type="AlphaFoldDB" id="A0A6A3AWS2"/>
<reference evidence="2" key="1">
    <citation type="submission" date="2019-09" db="EMBL/GenBank/DDBJ databases">
        <title>Draft genome information of white flower Hibiscus syriacus.</title>
        <authorList>
            <person name="Kim Y.-M."/>
        </authorList>
    </citation>
    <scope>NUCLEOTIDE SEQUENCE [LARGE SCALE GENOMIC DNA]</scope>
    <source>
        <strain evidence="2">YM2019G1</strain>
    </source>
</reference>
<proteinExistence type="predicted"/>
<dbReference type="PANTHER" id="PTHR47723">
    <property type="entry name" value="OS05G0353850 PROTEIN"/>
    <property type="match status" value="1"/>
</dbReference>
<dbReference type="PANTHER" id="PTHR47723:SF20">
    <property type="entry name" value="RNASE H TYPE-1 DOMAIN-CONTAINING PROTEIN"/>
    <property type="match status" value="1"/>
</dbReference>
<dbReference type="Proteomes" id="UP000436088">
    <property type="component" value="Unassembled WGS sequence"/>
</dbReference>
<keyword evidence="3" id="KW-1185">Reference proteome</keyword>
<dbReference type="InterPro" id="IPR053151">
    <property type="entry name" value="RNase_H-like"/>
</dbReference>
<dbReference type="EMBL" id="VEPZ02000948">
    <property type="protein sequence ID" value="KAE8708238.1"/>
    <property type="molecule type" value="Genomic_DNA"/>
</dbReference>
<gene>
    <name evidence="2" type="ORF">F3Y22_tig00110348pilonHSYRG00186</name>
</gene>
<dbReference type="CDD" id="cd06222">
    <property type="entry name" value="RNase_H_like"/>
    <property type="match status" value="1"/>
</dbReference>
<dbReference type="Pfam" id="PF13456">
    <property type="entry name" value="RVT_3"/>
    <property type="match status" value="1"/>
</dbReference>
<feature type="domain" description="RNase H type-1" evidence="1">
    <location>
        <begin position="102"/>
        <end position="166"/>
    </location>
</feature>
<evidence type="ECO:0000313" key="2">
    <source>
        <dbReference type="EMBL" id="KAE8708238.1"/>
    </source>
</evidence>
<evidence type="ECO:0000313" key="3">
    <source>
        <dbReference type="Proteomes" id="UP000436088"/>
    </source>
</evidence>
<protein>
    <recommendedName>
        <fullName evidence="1">RNase H type-1 domain-containing protein</fullName>
    </recommendedName>
</protein>
<accession>A0A6A3AWS2</accession>